<sequence>MSRALALSARQVTALCKGAEKAGFVPEVKIGDVVVRLVPAEHAAQERRGTIDEIEEIRL</sequence>
<dbReference type="EMBL" id="JAAKZF010000003">
    <property type="protein sequence ID" value="NGO50493.1"/>
    <property type="molecule type" value="Genomic_DNA"/>
</dbReference>
<gene>
    <name evidence="1" type="ORF">G6N73_04735</name>
</gene>
<dbReference type="Proteomes" id="UP001642900">
    <property type="component" value="Unassembled WGS sequence"/>
</dbReference>
<proteinExistence type="predicted"/>
<evidence type="ECO:0000313" key="1">
    <source>
        <dbReference type="EMBL" id="NGO50493.1"/>
    </source>
</evidence>
<organism evidence="1 2">
    <name type="scientific">Allomesorhizobium camelthorni</name>
    <dbReference type="NCBI Taxonomy" id="475069"/>
    <lineage>
        <taxon>Bacteria</taxon>
        <taxon>Pseudomonadati</taxon>
        <taxon>Pseudomonadota</taxon>
        <taxon>Alphaproteobacteria</taxon>
        <taxon>Hyphomicrobiales</taxon>
        <taxon>Phyllobacteriaceae</taxon>
        <taxon>Allomesorhizobium</taxon>
    </lineage>
</organism>
<dbReference type="RefSeq" id="WP_165024049.1">
    <property type="nucleotide sequence ID" value="NZ_JAAKZF010000003.1"/>
</dbReference>
<comment type="caution">
    <text evidence="1">The sequence shown here is derived from an EMBL/GenBank/DDBJ whole genome shotgun (WGS) entry which is preliminary data.</text>
</comment>
<reference evidence="1 2" key="1">
    <citation type="submission" date="2020-02" db="EMBL/GenBank/DDBJ databases">
        <title>Genome sequence of strain CCNWXJ40-4.</title>
        <authorList>
            <person name="Gao J."/>
            <person name="Sun J."/>
        </authorList>
    </citation>
    <scope>NUCLEOTIDE SEQUENCE [LARGE SCALE GENOMIC DNA]</scope>
    <source>
        <strain evidence="1 2">CCNWXJ 40-4</strain>
    </source>
</reference>
<name>A0A6G4W8D2_9HYPH</name>
<dbReference type="AlphaFoldDB" id="A0A6G4W8D2"/>
<protein>
    <submittedName>
        <fullName evidence="1">Uncharacterized protein</fullName>
    </submittedName>
</protein>
<evidence type="ECO:0000313" key="2">
    <source>
        <dbReference type="Proteomes" id="UP001642900"/>
    </source>
</evidence>
<keyword evidence="2" id="KW-1185">Reference proteome</keyword>
<accession>A0A6G4W8D2</accession>